<comment type="caution">
    <text evidence="4">The sequence shown here is derived from an EMBL/GenBank/DDBJ whole genome shotgun (WGS) entry which is preliminary data.</text>
</comment>
<dbReference type="SUPFAM" id="SSF53756">
    <property type="entry name" value="UDP-Glycosyltransferase/glycogen phosphorylase"/>
    <property type="match status" value="1"/>
</dbReference>
<dbReference type="InterPro" id="IPR028098">
    <property type="entry name" value="Glyco_trans_4-like_N"/>
</dbReference>
<protein>
    <submittedName>
        <fullName evidence="4">Glycosyltransferase involved in cell wall biosynthesis</fullName>
    </submittedName>
</protein>
<evidence type="ECO:0000256" key="1">
    <source>
        <dbReference type="ARBA" id="ARBA00022676"/>
    </source>
</evidence>
<dbReference type="PANTHER" id="PTHR12526">
    <property type="entry name" value="GLYCOSYLTRANSFERASE"/>
    <property type="match status" value="1"/>
</dbReference>
<reference evidence="4 5" key="1">
    <citation type="submission" date="2019-03" db="EMBL/GenBank/DDBJ databases">
        <title>Sequencing the genomes of 1000 actinobacteria strains.</title>
        <authorList>
            <person name="Klenk H.-P."/>
        </authorList>
    </citation>
    <scope>NUCLEOTIDE SEQUENCE [LARGE SCALE GENOMIC DNA]</scope>
    <source>
        <strain evidence="4 5">DSM 44969</strain>
    </source>
</reference>
<gene>
    <name evidence="4" type="ORF">EV378_4897</name>
</gene>
<dbReference type="GO" id="GO:0016757">
    <property type="term" value="F:glycosyltransferase activity"/>
    <property type="evidence" value="ECO:0007669"/>
    <property type="project" value="UniProtKB-KW"/>
</dbReference>
<evidence type="ECO:0000313" key="4">
    <source>
        <dbReference type="EMBL" id="TCK20930.1"/>
    </source>
</evidence>
<organism evidence="4 5">
    <name type="scientific">Pseudonocardia endophytica</name>
    <dbReference type="NCBI Taxonomy" id="401976"/>
    <lineage>
        <taxon>Bacteria</taxon>
        <taxon>Bacillati</taxon>
        <taxon>Actinomycetota</taxon>
        <taxon>Actinomycetes</taxon>
        <taxon>Pseudonocardiales</taxon>
        <taxon>Pseudonocardiaceae</taxon>
        <taxon>Pseudonocardia</taxon>
    </lineage>
</organism>
<accession>A0A4R1HKW3</accession>
<dbReference type="EMBL" id="SMFZ01000002">
    <property type="protein sequence ID" value="TCK20930.1"/>
    <property type="molecule type" value="Genomic_DNA"/>
</dbReference>
<dbReference type="OrthoDB" id="8994075at2"/>
<name>A0A4R1HKW3_PSEEN</name>
<dbReference type="Pfam" id="PF13692">
    <property type="entry name" value="Glyco_trans_1_4"/>
    <property type="match status" value="1"/>
</dbReference>
<keyword evidence="2 4" id="KW-0808">Transferase</keyword>
<feature type="domain" description="Glycosyltransferase subfamily 4-like N-terminal" evidence="3">
    <location>
        <begin position="46"/>
        <end position="148"/>
    </location>
</feature>
<sequence>MVRIAHLVPSAQIGGAEALVESLVEESREHGISPMTLVHLHRSDSDLRRSRFSIIADLRSRLAREEFDVLFAHSIFPAMYARFSTPRPVCIVLHSAGDDYTHWKFRIIERLLATRTSGVVGVSAAQLARFMRRFPRHPRPTVIPNGVSNSLPTKQEYRDAPQDIFTVGRFATQKNPELWSKICAGLKGRFCFSWIGPLPEEGSLQVVATRSMEDGAKLLGPSNDVGYDLMAADLLLHTSHREAHSVVLLEAAAVGVPIVCPSNIAPEIAGVCLAAATFEADSSSSAIHAIQSVGESYGEAVAHARVVQNLVRETHSLSVTFRSYCTLAADIVGSEIEGSGVDE</sequence>
<evidence type="ECO:0000256" key="2">
    <source>
        <dbReference type="ARBA" id="ARBA00022679"/>
    </source>
</evidence>
<keyword evidence="5" id="KW-1185">Reference proteome</keyword>
<evidence type="ECO:0000313" key="5">
    <source>
        <dbReference type="Proteomes" id="UP000295560"/>
    </source>
</evidence>
<dbReference type="Gene3D" id="3.40.50.2000">
    <property type="entry name" value="Glycogen Phosphorylase B"/>
    <property type="match status" value="2"/>
</dbReference>
<dbReference type="Pfam" id="PF13439">
    <property type="entry name" value="Glyco_transf_4"/>
    <property type="match status" value="1"/>
</dbReference>
<dbReference type="PANTHER" id="PTHR12526:SF637">
    <property type="entry name" value="GLYCOSYLTRANSFERASE EPSF-RELATED"/>
    <property type="match status" value="1"/>
</dbReference>
<keyword evidence="1" id="KW-0328">Glycosyltransferase</keyword>
<dbReference type="AlphaFoldDB" id="A0A4R1HKW3"/>
<proteinExistence type="predicted"/>
<dbReference type="Proteomes" id="UP000295560">
    <property type="component" value="Unassembled WGS sequence"/>
</dbReference>
<evidence type="ECO:0000259" key="3">
    <source>
        <dbReference type="Pfam" id="PF13439"/>
    </source>
</evidence>